<feature type="compositionally biased region" description="Low complexity" evidence="1">
    <location>
        <begin position="723"/>
        <end position="764"/>
    </location>
</feature>
<keyword evidence="3" id="KW-1185">Reference proteome</keyword>
<evidence type="ECO:0000313" key="3">
    <source>
        <dbReference type="Proteomes" id="UP000007635"/>
    </source>
</evidence>
<accession>A0AAQ4S2L0</accession>
<evidence type="ECO:0000256" key="1">
    <source>
        <dbReference type="SAM" id="MobiDB-lite"/>
    </source>
</evidence>
<evidence type="ECO:0008006" key="4">
    <source>
        <dbReference type="Google" id="ProtNLM"/>
    </source>
</evidence>
<name>A0AAQ4S2L0_GASAC</name>
<dbReference type="GO" id="GO:0003697">
    <property type="term" value="F:single-stranded DNA binding"/>
    <property type="evidence" value="ECO:0007669"/>
    <property type="project" value="InterPro"/>
</dbReference>
<reference evidence="2" key="2">
    <citation type="submission" date="2025-08" db="UniProtKB">
        <authorList>
            <consortium name="Ensembl"/>
        </authorList>
    </citation>
    <scope>IDENTIFICATION</scope>
</reference>
<dbReference type="Pfam" id="PF17659">
    <property type="entry name" value="RADX"/>
    <property type="match status" value="2"/>
</dbReference>
<reference evidence="2 3" key="1">
    <citation type="journal article" date="2021" name="G3 (Bethesda)">
        <title>Improved contiguity of the threespine stickleback genome using long-read sequencing.</title>
        <authorList>
            <person name="Nath S."/>
            <person name="Shaw D.E."/>
            <person name="White M.A."/>
        </authorList>
    </citation>
    <scope>NUCLEOTIDE SEQUENCE [LARGE SCALE GENOMIC DNA]</scope>
    <source>
        <strain evidence="2 3">Lake Benthic</strain>
    </source>
</reference>
<dbReference type="InterPro" id="IPR012340">
    <property type="entry name" value="NA-bd_OB-fold"/>
</dbReference>
<feature type="region of interest" description="Disordered" evidence="1">
    <location>
        <begin position="812"/>
        <end position="840"/>
    </location>
</feature>
<dbReference type="PANTHER" id="PTHR14944">
    <property type="entry name" value="RPA-RELATED PROTEIN RADX"/>
    <property type="match status" value="1"/>
</dbReference>
<feature type="compositionally biased region" description="Acidic residues" evidence="1">
    <location>
        <begin position="188"/>
        <end position="197"/>
    </location>
</feature>
<feature type="region of interest" description="Disordered" evidence="1">
    <location>
        <begin position="183"/>
        <end position="203"/>
    </location>
</feature>
<dbReference type="Ensembl" id="ENSGACT00000081968.1">
    <property type="protein sequence ID" value="ENSGACP00000069123.1"/>
    <property type="gene ID" value="ENSGACG00000035195.1"/>
</dbReference>
<reference evidence="2" key="3">
    <citation type="submission" date="2025-09" db="UniProtKB">
        <authorList>
            <consortium name="Ensembl"/>
        </authorList>
    </citation>
    <scope>IDENTIFICATION</scope>
</reference>
<dbReference type="Proteomes" id="UP000007635">
    <property type="component" value="Chromosome VII"/>
</dbReference>
<dbReference type="InterPro" id="IPR040893">
    <property type="entry name" value="RADX"/>
</dbReference>
<dbReference type="AlphaFoldDB" id="A0AAQ4S2L0"/>
<protein>
    <recommendedName>
        <fullName evidence="4">RPA-related protein RADX-like</fullName>
    </recommendedName>
</protein>
<dbReference type="PANTHER" id="PTHR14944:SF3">
    <property type="entry name" value="SI:CH73-71D17.2"/>
    <property type="match status" value="1"/>
</dbReference>
<feature type="region of interest" description="Disordered" evidence="1">
    <location>
        <begin position="723"/>
        <end position="781"/>
    </location>
</feature>
<proteinExistence type="predicted"/>
<dbReference type="Gene3D" id="2.40.50.140">
    <property type="entry name" value="Nucleic acid-binding proteins"/>
    <property type="match status" value="1"/>
</dbReference>
<organism evidence="2 3">
    <name type="scientific">Gasterosteus aculeatus aculeatus</name>
    <name type="common">three-spined stickleback</name>
    <dbReference type="NCBI Taxonomy" id="481459"/>
    <lineage>
        <taxon>Eukaryota</taxon>
        <taxon>Metazoa</taxon>
        <taxon>Chordata</taxon>
        <taxon>Craniata</taxon>
        <taxon>Vertebrata</taxon>
        <taxon>Euteleostomi</taxon>
        <taxon>Actinopterygii</taxon>
        <taxon>Neopterygii</taxon>
        <taxon>Teleostei</taxon>
        <taxon>Neoteleostei</taxon>
        <taxon>Acanthomorphata</taxon>
        <taxon>Eupercaria</taxon>
        <taxon>Perciformes</taxon>
        <taxon>Cottioidei</taxon>
        <taxon>Gasterosteales</taxon>
        <taxon>Gasterosteidae</taxon>
        <taxon>Gasterosteus</taxon>
    </lineage>
</organism>
<sequence>MAAPDCVFYRTLCRSRPGPNKWSSPAICREVLYVVELQRYSRDQGSSVYFPQAVLNGDDLYDATLTDGHCRLRVTLDPGLNPLVERYVLRSGSALCDAAFTPAMTAQLPACPMAPADRDSYKLLSVEVSGGAPGEDGGLRRFHVDSLSWFGSSGPAGALVPLRANRSVFLPLWNNVDYSGEAWREAPPAEEEEEEEDSERRPTVTVSELRDSFLIGHGGVARGVVHHQLIVRIINKSHLMYYGRKDLNCECPYKAVLEVCDRTGSVSVVLWNSVCLGWYRRLKPGDIIKLRRYRVKRRFQAQQDDIEISVNSRNPSALISVLPESSASPQHLPPATSYSFCNSKQLLDRPHGVVCDVIGLLTFSGRPERIRSDGGAALLEYHWLRLEDGSSNQPIMVKLFSTSQPEIHHKLHPRERPPPHTHAHTDIQFNEIHFVQPNASACLSLWLPVSLSLSLSRCLSLSLLLSLSLSGCLSLSLWLPVSLSGCLSLSLSLSGCLSLSLSLSGCLSLSLGACLSLSRCLSLSLSLVACLSLSRCLSLSLVACLSLSLPVSLSLVACLSLSGCLSLSHVSPVSVVVCTRLKLNRGADGSNVVFYLTNTTYTQVYCTGMRHHSQMSYRKLRPVRQFLQWLRNQDDRQVLSRALIGGFFIYPSPPVSLEMYMRDRRGVPGFLRGAELHRELERLRYRERRTFCMQAAVTMVTYSRRGAEERCLCWRDQASSLFSSSSPFASPSPSSPTTPRSVRSPPSSSSPSLSPTSLCSTSTPVDHRSGTSRKRRFTETLPHKRRPFVTLQSEHNKSVILFEASMEFLESTNADEDDKEDEDGDTSSFVTAPLPPDQPPIALETLPLRYDHAHREEHAVAMAMGGALSGRFDSVLDEYYTLRLRALSDGVLVDTLFLPLSSSSPSPPLLAHANTWTSILSHGSFCPHTPPPSPADLISAATQLANQRLVCVLEACHLGGATTELVLSRAFPLNH</sequence>
<feature type="compositionally biased region" description="Acidic residues" evidence="1">
    <location>
        <begin position="813"/>
        <end position="825"/>
    </location>
</feature>
<dbReference type="GeneTree" id="ENSGT00390000005094"/>
<evidence type="ECO:0000313" key="2">
    <source>
        <dbReference type="Ensembl" id="ENSGACP00000069123.1"/>
    </source>
</evidence>
<dbReference type="SUPFAM" id="SSF50249">
    <property type="entry name" value="Nucleic acid-binding proteins"/>
    <property type="match status" value="1"/>
</dbReference>